<dbReference type="InterPro" id="IPR009071">
    <property type="entry name" value="HMG_box_dom"/>
</dbReference>
<protein>
    <recommendedName>
        <fullName evidence="5">HMG box domain-containing protein</fullName>
    </recommendedName>
</protein>
<feature type="DNA-binding region" description="HMG box" evidence="3">
    <location>
        <begin position="139"/>
        <end position="205"/>
    </location>
</feature>
<keyword evidence="3" id="KW-0539">Nucleus</keyword>
<proteinExistence type="predicted"/>
<feature type="domain" description="HMG box" evidence="5">
    <location>
        <begin position="139"/>
        <end position="205"/>
    </location>
</feature>
<dbReference type="GO" id="GO:0000122">
    <property type="term" value="P:negative regulation of transcription by RNA polymerase II"/>
    <property type="evidence" value="ECO:0007669"/>
    <property type="project" value="TreeGrafter"/>
</dbReference>
<gene>
    <name evidence="6" type="ORF">EW145_g6343</name>
</gene>
<dbReference type="Pfam" id="PF00505">
    <property type="entry name" value="HMG_box"/>
    <property type="match status" value="1"/>
</dbReference>
<dbReference type="CDD" id="cd01389">
    <property type="entry name" value="HMG-box_ROX1-like"/>
    <property type="match status" value="1"/>
</dbReference>
<dbReference type="InterPro" id="IPR036910">
    <property type="entry name" value="HMG_box_dom_sf"/>
</dbReference>
<evidence type="ECO:0000313" key="6">
    <source>
        <dbReference type="EMBL" id="THH03327.1"/>
    </source>
</evidence>
<dbReference type="AlphaFoldDB" id="A0A4S4KXF9"/>
<accession>A0A4S4KXF9</accession>
<keyword evidence="2" id="KW-0804">Transcription</keyword>
<dbReference type="Proteomes" id="UP000308199">
    <property type="component" value="Unassembled WGS sequence"/>
</dbReference>
<comment type="caution">
    <text evidence="6">The sequence shown here is derived from an EMBL/GenBank/DDBJ whole genome shotgun (WGS) entry which is preliminary data.</text>
</comment>
<dbReference type="GO" id="GO:0005634">
    <property type="term" value="C:nucleus"/>
    <property type="evidence" value="ECO:0007669"/>
    <property type="project" value="UniProtKB-UniRule"/>
</dbReference>
<dbReference type="PANTHER" id="PTHR10270:SF161">
    <property type="entry name" value="SEX-DETERMINING REGION Y PROTEIN"/>
    <property type="match status" value="1"/>
</dbReference>
<feature type="region of interest" description="Disordered" evidence="4">
    <location>
        <begin position="81"/>
        <end position="139"/>
    </location>
</feature>
<reference evidence="6 7" key="1">
    <citation type="submission" date="2019-02" db="EMBL/GenBank/DDBJ databases">
        <title>Genome sequencing of the rare red list fungi Phellinidium pouzarii.</title>
        <authorList>
            <person name="Buettner E."/>
            <person name="Kellner H."/>
        </authorList>
    </citation>
    <scope>NUCLEOTIDE SEQUENCE [LARGE SCALE GENOMIC DNA]</scope>
    <source>
        <strain evidence="6 7">DSM 108285</strain>
    </source>
</reference>
<organism evidence="6 7">
    <name type="scientific">Phellinidium pouzarii</name>
    <dbReference type="NCBI Taxonomy" id="167371"/>
    <lineage>
        <taxon>Eukaryota</taxon>
        <taxon>Fungi</taxon>
        <taxon>Dikarya</taxon>
        <taxon>Basidiomycota</taxon>
        <taxon>Agaricomycotina</taxon>
        <taxon>Agaricomycetes</taxon>
        <taxon>Hymenochaetales</taxon>
        <taxon>Hymenochaetaceae</taxon>
        <taxon>Phellinidium</taxon>
    </lineage>
</organism>
<name>A0A4S4KXF9_9AGAM</name>
<evidence type="ECO:0000313" key="7">
    <source>
        <dbReference type="Proteomes" id="UP000308199"/>
    </source>
</evidence>
<dbReference type="InterPro" id="IPR050140">
    <property type="entry name" value="SRY-related_HMG-box_TF-like"/>
</dbReference>
<dbReference type="GO" id="GO:0030154">
    <property type="term" value="P:cell differentiation"/>
    <property type="evidence" value="ECO:0007669"/>
    <property type="project" value="TreeGrafter"/>
</dbReference>
<keyword evidence="7" id="KW-1185">Reference proteome</keyword>
<dbReference type="GO" id="GO:0000978">
    <property type="term" value="F:RNA polymerase II cis-regulatory region sequence-specific DNA binding"/>
    <property type="evidence" value="ECO:0007669"/>
    <property type="project" value="TreeGrafter"/>
</dbReference>
<evidence type="ECO:0000256" key="3">
    <source>
        <dbReference type="PROSITE-ProRule" id="PRU00267"/>
    </source>
</evidence>
<evidence type="ECO:0000259" key="5">
    <source>
        <dbReference type="PROSITE" id="PS50118"/>
    </source>
</evidence>
<keyword evidence="1 3" id="KW-0238">DNA-binding</keyword>
<dbReference type="EMBL" id="SGPK01000467">
    <property type="protein sequence ID" value="THH03327.1"/>
    <property type="molecule type" value="Genomic_DNA"/>
</dbReference>
<dbReference type="GO" id="GO:0001228">
    <property type="term" value="F:DNA-binding transcription activator activity, RNA polymerase II-specific"/>
    <property type="evidence" value="ECO:0007669"/>
    <property type="project" value="TreeGrafter"/>
</dbReference>
<dbReference type="OrthoDB" id="6247875at2759"/>
<dbReference type="SUPFAM" id="SSF47095">
    <property type="entry name" value="HMG-box"/>
    <property type="match status" value="1"/>
</dbReference>
<evidence type="ECO:0000256" key="2">
    <source>
        <dbReference type="ARBA" id="ARBA00023163"/>
    </source>
</evidence>
<feature type="region of interest" description="Disordered" evidence="4">
    <location>
        <begin position="205"/>
        <end position="275"/>
    </location>
</feature>
<evidence type="ECO:0000256" key="4">
    <source>
        <dbReference type="SAM" id="MobiDB-lite"/>
    </source>
</evidence>
<dbReference type="PANTHER" id="PTHR10270">
    <property type="entry name" value="SOX TRANSCRIPTION FACTOR"/>
    <property type="match status" value="1"/>
</dbReference>
<sequence length="435" mass="48336">MRALTVVEKQPCSAILVSLSAILSLAFEYVPPQNNPLSTGMPRFRNTVSSITLDMPSLDPEHSCFDEGTCSPSACLRHSVSTSGRVQLDDTRGTPPRTQQPTPQATPIHSPTSQPLPYASSAPLPKRKHTTRNKNANHIPRPRNAFILFRSYALAEKLVDSIQQNEASREIARLWQVVEPETRMHFEVLAIEEKRRHAEAYPDYKYAPNKVGGAPPTPTKKKSESSKGNPNTSPTQIVNVGTRSRPQQRPTKRSILTPETSPMRSSEPKSKTVADEDVLFDDGDSDEDISPLYDLFSGVFKTMPKPDPLVAGGQRTSIPVFSYPENDGELIIDNRRVPCLASSAFYNPTFVQGQRSRKVQAPPDHSKSAEDNYFSVGRSLRPIAPIWKAEAEWNYWEDPPVLSGPAPSAHYPATRLDSMNIAPETLMNSLLYDHR</sequence>
<dbReference type="PROSITE" id="PS50118">
    <property type="entry name" value="HMG_BOX_2"/>
    <property type="match status" value="1"/>
</dbReference>
<feature type="compositionally biased region" description="Low complexity" evidence="4">
    <location>
        <begin position="93"/>
        <end position="107"/>
    </location>
</feature>
<dbReference type="Gene3D" id="1.10.30.10">
    <property type="entry name" value="High mobility group box domain"/>
    <property type="match status" value="1"/>
</dbReference>
<evidence type="ECO:0000256" key="1">
    <source>
        <dbReference type="ARBA" id="ARBA00023125"/>
    </source>
</evidence>
<dbReference type="SMART" id="SM00398">
    <property type="entry name" value="HMG"/>
    <property type="match status" value="1"/>
</dbReference>
<feature type="compositionally biased region" description="Polar residues" evidence="4">
    <location>
        <begin position="228"/>
        <end position="249"/>
    </location>
</feature>